<dbReference type="Proteomes" id="UP000061348">
    <property type="component" value="Unassembled WGS sequence"/>
</dbReference>
<accession>A0A120G647</accession>
<evidence type="ECO:0000313" key="1">
    <source>
        <dbReference type="EMBL" id="KWV85136.1"/>
    </source>
</evidence>
<name>A0A120G647_PSEFL</name>
<organism evidence="1 2">
    <name type="scientific">Pseudomonas fluorescens</name>
    <dbReference type="NCBI Taxonomy" id="294"/>
    <lineage>
        <taxon>Bacteria</taxon>
        <taxon>Pseudomonadati</taxon>
        <taxon>Pseudomonadota</taxon>
        <taxon>Gammaproteobacteria</taxon>
        <taxon>Pseudomonadales</taxon>
        <taxon>Pseudomonadaceae</taxon>
        <taxon>Pseudomonas</taxon>
    </lineage>
</organism>
<evidence type="ECO:0000313" key="2">
    <source>
        <dbReference type="Proteomes" id="UP000061348"/>
    </source>
</evidence>
<comment type="caution">
    <text evidence="1">The sequence shown here is derived from an EMBL/GenBank/DDBJ whole genome shotgun (WGS) entry which is preliminary data.</text>
</comment>
<gene>
    <name evidence="1" type="ORF">PFLmoz3_05080</name>
</gene>
<sequence length="115" mass="12739">MHIGHGLGLDASLMKQPGAGFDNRLLLHLVVGRRATVIAQVDPAQRLMLDHTGGRAVHTDVAQAAQQMQRRRQVFTQAVFHIEAVLQEHHFGVRRRHLGDGWRQVHIAGGLGAHQ</sequence>
<dbReference type="AlphaFoldDB" id="A0A120G647"/>
<proteinExistence type="predicted"/>
<protein>
    <submittedName>
        <fullName evidence="1">Uncharacterized protein</fullName>
    </submittedName>
</protein>
<dbReference type="EMBL" id="LCYA01000138">
    <property type="protein sequence ID" value="KWV85136.1"/>
    <property type="molecule type" value="Genomic_DNA"/>
</dbReference>
<reference evidence="1 2" key="1">
    <citation type="submission" date="2015-05" db="EMBL/GenBank/DDBJ databases">
        <title>A genomic and transcriptomic approach to investigate the blue pigment phenotype in Pseudomonas fluorescens.</title>
        <authorList>
            <person name="Andreani N.A."/>
            <person name="Cardazzo B."/>
        </authorList>
    </citation>
    <scope>NUCLEOTIDE SEQUENCE [LARGE SCALE GENOMIC DNA]</scope>
    <source>
        <strain evidence="1 2">Ps_22</strain>
    </source>
</reference>